<gene>
    <name evidence="3" type="ORF">PSTG_06499</name>
</gene>
<dbReference type="AlphaFoldDB" id="A0A0L0VM45"/>
<evidence type="ECO:0008006" key="5">
    <source>
        <dbReference type="Google" id="ProtNLM"/>
    </source>
</evidence>
<feature type="region of interest" description="Disordered" evidence="1">
    <location>
        <begin position="71"/>
        <end position="118"/>
    </location>
</feature>
<proteinExistence type="predicted"/>
<keyword evidence="2" id="KW-0732">Signal</keyword>
<evidence type="ECO:0000313" key="4">
    <source>
        <dbReference type="Proteomes" id="UP000054564"/>
    </source>
</evidence>
<comment type="caution">
    <text evidence="3">The sequence shown here is derived from an EMBL/GenBank/DDBJ whole genome shotgun (WGS) entry which is preliminary data.</text>
</comment>
<organism evidence="3 4">
    <name type="scientific">Puccinia striiformis f. sp. tritici PST-78</name>
    <dbReference type="NCBI Taxonomy" id="1165861"/>
    <lineage>
        <taxon>Eukaryota</taxon>
        <taxon>Fungi</taxon>
        <taxon>Dikarya</taxon>
        <taxon>Basidiomycota</taxon>
        <taxon>Pucciniomycotina</taxon>
        <taxon>Pucciniomycetes</taxon>
        <taxon>Pucciniales</taxon>
        <taxon>Pucciniaceae</taxon>
        <taxon>Puccinia</taxon>
    </lineage>
</organism>
<reference evidence="4" key="1">
    <citation type="submission" date="2014-03" db="EMBL/GenBank/DDBJ databases">
        <title>The Genome Sequence of Puccinia striiformis f. sp. tritici PST-78.</title>
        <authorList>
            <consortium name="The Broad Institute Genome Sequencing Platform"/>
            <person name="Cuomo C."/>
            <person name="Hulbert S."/>
            <person name="Chen X."/>
            <person name="Walker B."/>
            <person name="Young S.K."/>
            <person name="Zeng Q."/>
            <person name="Gargeya S."/>
            <person name="Fitzgerald M."/>
            <person name="Haas B."/>
            <person name="Abouelleil A."/>
            <person name="Alvarado L."/>
            <person name="Arachchi H.M."/>
            <person name="Berlin A.M."/>
            <person name="Chapman S.B."/>
            <person name="Goldberg J."/>
            <person name="Griggs A."/>
            <person name="Gujja S."/>
            <person name="Hansen M."/>
            <person name="Howarth C."/>
            <person name="Imamovic A."/>
            <person name="Larimer J."/>
            <person name="McCowan C."/>
            <person name="Montmayeur A."/>
            <person name="Murphy C."/>
            <person name="Neiman D."/>
            <person name="Pearson M."/>
            <person name="Priest M."/>
            <person name="Roberts A."/>
            <person name="Saif S."/>
            <person name="Shea T."/>
            <person name="Sisk P."/>
            <person name="Sykes S."/>
            <person name="Wortman J."/>
            <person name="Nusbaum C."/>
            <person name="Birren B."/>
        </authorList>
    </citation>
    <scope>NUCLEOTIDE SEQUENCE [LARGE SCALE GENOMIC DNA]</scope>
    <source>
        <strain evidence="4">race PST-78</strain>
    </source>
</reference>
<dbReference type="EMBL" id="AJIL01000038">
    <property type="protein sequence ID" value="KNF00326.1"/>
    <property type="molecule type" value="Genomic_DNA"/>
</dbReference>
<protein>
    <recommendedName>
        <fullName evidence="5">Secreted protein</fullName>
    </recommendedName>
</protein>
<evidence type="ECO:0000313" key="3">
    <source>
        <dbReference type="EMBL" id="KNF00326.1"/>
    </source>
</evidence>
<dbReference type="Proteomes" id="UP000054564">
    <property type="component" value="Unassembled WGS sequence"/>
</dbReference>
<feature type="chain" id="PRO_5005550359" description="Secreted protein" evidence="2">
    <location>
        <begin position="23"/>
        <end position="235"/>
    </location>
</feature>
<evidence type="ECO:0000256" key="2">
    <source>
        <dbReference type="SAM" id="SignalP"/>
    </source>
</evidence>
<name>A0A0L0VM45_9BASI</name>
<feature type="signal peptide" evidence="2">
    <location>
        <begin position="1"/>
        <end position="22"/>
    </location>
</feature>
<sequence>MRSHFALLFSPCFTILVAKALARPMWNENSLIWSGLAKVVEPNAQEPTDFRHRYDLSHGCLSPGDGYSRICDPSAGASHGDRNGSRPANEGLGFSHSHQDSNDVDVVDPSRPSRSDDVWGSLPRGVVLVEGKPIHHLRRPFKNSNRNGVRAIDEDKKINLHLIVNKESRPKSITLENKSQTHSVIYTLHDVKSGRYAWERSLDPGSKEVIILYAEQGEVEVYVQAGSELAERQNN</sequence>
<evidence type="ECO:0000256" key="1">
    <source>
        <dbReference type="SAM" id="MobiDB-lite"/>
    </source>
</evidence>
<keyword evidence="4" id="KW-1185">Reference proteome</keyword>
<accession>A0A0L0VM45</accession>